<accession>A0A4C1W702</accession>
<keyword evidence="2" id="KW-1185">Reference proteome</keyword>
<protein>
    <submittedName>
        <fullName evidence="1">Uncharacterized protein</fullName>
    </submittedName>
</protein>
<proteinExistence type="predicted"/>
<sequence length="83" mass="9434">MWSSVTRIYSAWDMFADSHMADFSALQPRVLTGQTLVLNQITGSATRTISSYHKKERNRASVALALSHLPRRRTLCERTVPKN</sequence>
<evidence type="ECO:0000313" key="2">
    <source>
        <dbReference type="Proteomes" id="UP000299102"/>
    </source>
</evidence>
<dbReference type="EMBL" id="BGZK01000496">
    <property type="protein sequence ID" value="GBP47138.1"/>
    <property type="molecule type" value="Genomic_DNA"/>
</dbReference>
<dbReference type="AlphaFoldDB" id="A0A4C1W702"/>
<evidence type="ECO:0000313" key="1">
    <source>
        <dbReference type="EMBL" id="GBP47138.1"/>
    </source>
</evidence>
<gene>
    <name evidence="1" type="ORF">EVAR_36963_1</name>
</gene>
<organism evidence="1 2">
    <name type="scientific">Eumeta variegata</name>
    <name type="common">Bagworm moth</name>
    <name type="synonym">Eumeta japonica</name>
    <dbReference type="NCBI Taxonomy" id="151549"/>
    <lineage>
        <taxon>Eukaryota</taxon>
        <taxon>Metazoa</taxon>
        <taxon>Ecdysozoa</taxon>
        <taxon>Arthropoda</taxon>
        <taxon>Hexapoda</taxon>
        <taxon>Insecta</taxon>
        <taxon>Pterygota</taxon>
        <taxon>Neoptera</taxon>
        <taxon>Endopterygota</taxon>
        <taxon>Lepidoptera</taxon>
        <taxon>Glossata</taxon>
        <taxon>Ditrysia</taxon>
        <taxon>Tineoidea</taxon>
        <taxon>Psychidae</taxon>
        <taxon>Oiketicinae</taxon>
        <taxon>Eumeta</taxon>
    </lineage>
</organism>
<reference evidence="1 2" key="1">
    <citation type="journal article" date="2019" name="Commun. Biol.">
        <title>The bagworm genome reveals a unique fibroin gene that provides high tensile strength.</title>
        <authorList>
            <person name="Kono N."/>
            <person name="Nakamura H."/>
            <person name="Ohtoshi R."/>
            <person name="Tomita M."/>
            <person name="Numata K."/>
            <person name="Arakawa K."/>
        </authorList>
    </citation>
    <scope>NUCLEOTIDE SEQUENCE [LARGE SCALE GENOMIC DNA]</scope>
</reference>
<comment type="caution">
    <text evidence="1">The sequence shown here is derived from an EMBL/GenBank/DDBJ whole genome shotgun (WGS) entry which is preliminary data.</text>
</comment>
<dbReference type="Proteomes" id="UP000299102">
    <property type="component" value="Unassembled WGS sequence"/>
</dbReference>
<name>A0A4C1W702_EUMVA</name>